<dbReference type="PANTHER" id="PTHR43133:SF8">
    <property type="entry name" value="RNA POLYMERASE SIGMA FACTOR HI_1459-RELATED"/>
    <property type="match status" value="1"/>
</dbReference>
<dbReference type="RefSeq" id="WP_273677031.1">
    <property type="nucleotide sequence ID" value="NZ_JAQQXQ010000004.1"/>
</dbReference>
<evidence type="ECO:0000256" key="3">
    <source>
        <dbReference type="ARBA" id="ARBA00023082"/>
    </source>
</evidence>
<evidence type="ECO:0000313" key="8">
    <source>
        <dbReference type="EMBL" id="MDC8754203.1"/>
    </source>
</evidence>
<dbReference type="InterPro" id="IPR013324">
    <property type="entry name" value="RNA_pol_sigma_r3/r4-like"/>
</dbReference>
<keyword evidence="9" id="KW-1185">Reference proteome</keyword>
<dbReference type="SUPFAM" id="SSF88659">
    <property type="entry name" value="Sigma3 and sigma4 domains of RNA polymerase sigma factors"/>
    <property type="match status" value="1"/>
</dbReference>
<feature type="domain" description="RNA polymerase sigma-70 region 2" evidence="6">
    <location>
        <begin position="35"/>
        <end position="111"/>
    </location>
</feature>
<feature type="domain" description="RNA polymerase sigma factor 70 region 4 type 2" evidence="7">
    <location>
        <begin position="141"/>
        <end position="188"/>
    </location>
</feature>
<accession>A0ABT5JNK2</accession>
<proteinExistence type="inferred from homology"/>
<comment type="similarity">
    <text evidence="1">Belongs to the sigma-70 factor family. ECF subfamily.</text>
</comment>
<gene>
    <name evidence="8" type="ORF">OIK40_06045</name>
</gene>
<evidence type="ECO:0000256" key="4">
    <source>
        <dbReference type="ARBA" id="ARBA00023125"/>
    </source>
</evidence>
<evidence type="ECO:0000256" key="1">
    <source>
        <dbReference type="ARBA" id="ARBA00010641"/>
    </source>
</evidence>
<evidence type="ECO:0000256" key="2">
    <source>
        <dbReference type="ARBA" id="ARBA00023015"/>
    </source>
</evidence>
<sequence length="201" mass="21530">MTASGEPSPAAPAADDAALVARLAARDAVALREVIARYAGPLNRVAFRMTGDAHEAEDIVQEACLRLWDHAPRLAARHPAGTPAGGALRLSGWLARVVTNLAIDRLRQARRVSGEEVPERADEAPLADAMIEADQRDGTARALVLALPERQRAAIVLTYYEELPNAEAAAAMDMNIKAFESLLHRARAGLRQAFAAQGDAR</sequence>
<dbReference type="InterPro" id="IPR007627">
    <property type="entry name" value="RNA_pol_sigma70_r2"/>
</dbReference>
<protein>
    <submittedName>
        <fullName evidence="8">Sigma-70 family RNA polymerase sigma factor</fullName>
    </submittedName>
</protein>
<keyword evidence="3" id="KW-0731">Sigma factor</keyword>
<name>A0ABT5JNK2_9SPHN</name>
<evidence type="ECO:0000256" key="5">
    <source>
        <dbReference type="ARBA" id="ARBA00023163"/>
    </source>
</evidence>
<evidence type="ECO:0000313" key="9">
    <source>
        <dbReference type="Proteomes" id="UP001216558"/>
    </source>
</evidence>
<keyword evidence="5" id="KW-0804">Transcription</keyword>
<dbReference type="InterPro" id="IPR013325">
    <property type="entry name" value="RNA_pol_sigma_r2"/>
</dbReference>
<dbReference type="CDD" id="cd06171">
    <property type="entry name" value="Sigma70_r4"/>
    <property type="match status" value="1"/>
</dbReference>
<dbReference type="InterPro" id="IPR039425">
    <property type="entry name" value="RNA_pol_sigma-70-like"/>
</dbReference>
<dbReference type="Gene3D" id="1.10.1740.10">
    <property type="match status" value="1"/>
</dbReference>
<dbReference type="NCBIfam" id="TIGR02937">
    <property type="entry name" value="sigma70-ECF"/>
    <property type="match status" value="1"/>
</dbReference>
<dbReference type="PANTHER" id="PTHR43133">
    <property type="entry name" value="RNA POLYMERASE ECF-TYPE SIGMA FACTO"/>
    <property type="match status" value="1"/>
</dbReference>
<keyword evidence="4" id="KW-0238">DNA-binding</keyword>
<dbReference type="Pfam" id="PF04542">
    <property type="entry name" value="Sigma70_r2"/>
    <property type="match status" value="1"/>
</dbReference>
<evidence type="ECO:0000259" key="6">
    <source>
        <dbReference type="Pfam" id="PF04542"/>
    </source>
</evidence>
<dbReference type="Proteomes" id="UP001216558">
    <property type="component" value="Unassembled WGS sequence"/>
</dbReference>
<comment type="caution">
    <text evidence="8">The sequence shown here is derived from an EMBL/GenBank/DDBJ whole genome shotgun (WGS) entry which is preliminary data.</text>
</comment>
<dbReference type="EMBL" id="JAQQXQ010000004">
    <property type="protein sequence ID" value="MDC8754203.1"/>
    <property type="molecule type" value="Genomic_DNA"/>
</dbReference>
<dbReference type="InterPro" id="IPR036388">
    <property type="entry name" value="WH-like_DNA-bd_sf"/>
</dbReference>
<dbReference type="Pfam" id="PF08281">
    <property type="entry name" value="Sigma70_r4_2"/>
    <property type="match status" value="1"/>
</dbReference>
<dbReference type="SUPFAM" id="SSF88946">
    <property type="entry name" value="Sigma2 domain of RNA polymerase sigma factors"/>
    <property type="match status" value="1"/>
</dbReference>
<organism evidence="8 9">
    <name type="scientific">Erythrobacter fulvus</name>
    <dbReference type="NCBI Taxonomy" id="2987523"/>
    <lineage>
        <taxon>Bacteria</taxon>
        <taxon>Pseudomonadati</taxon>
        <taxon>Pseudomonadota</taxon>
        <taxon>Alphaproteobacteria</taxon>
        <taxon>Sphingomonadales</taxon>
        <taxon>Erythrobacteraceae</taxon>
        <taxon>Erythrobacter/Porphyrobacter group</taxon>
        <taxon>Erythrobacter</taxon>
    </lineage>
</organism>
<keyword evidence="2" id="KW-0805">Transcription regulation</keyword>
<dbReference type="InterPro" id="IPR013249">
    <property type="entry name" value="RNA_pol_sigma70_r4_t2"/>
</dbReference>
<dbReference type="InterPro" id="IPR014284">
    <property type="entry name" value="RNA_pol_sigma-70_dom"/>
</dbReference>
<dbReference type="Gene3D" id="1.10.10.10">
    <property type="entry name" value="Winged helix-like DNA-binding domain superfamily/Winged helix DNA-binding domain"/>
    <property type="match status" value="1"/>
</dbReference>
<evidence type="ECO:0000259" key="7">
    <source>
        <dbReference type="Pfam" id="PF08281"/>
    </source>
</evidence>
<reference evidence="8 9" key="1">
    <citation type="submission" date="2022-10" db="EMBL/GenBank/DDBJ databases">
        <title>Erythrobacter sp. sf7 Genome sequencing.</title>
        <authorList>
            <person name="Park S."/>
        </authorList>
    </citation>
    <scope>NUCLEOTIDE SEQUENCE [LARGE SCALE GENOMIC DNA]</scope>
    <source>
        <strain evidence="9">sf7</strain>
    </source>
</reference>